<organism evidence="2">
    <name type="scientific">uncultured Caudovirales phage</name>
    <dbReference type="NCBI Taxonomy" id="2100421"/>
    <lineage>
        <taxon>Viruses</taxon>
        <taxon>Duplodnaviria</taxon>
        <taxon>Heunggongvirae</taxon>
        <taxon>Uroviricota</taxon>
        <taxon>Caudoviricetes</taxon>
        <taxon>Peduoviridae</taxon>
        <taxon>Maltschvirus</taxon>
        <taxon>Maltschvirus maltsch</taxon>
    </lineage>
</organism>
<gene>
    <name evidence="1" type="ORF">UFOVP1150_29</name>
    <name evidence="2" type="ORF">UFOVP1329_4</name>
    <name evidence="3" type="ORF">UFOVP1595_32</name>
</gene>
<reference evidence="2" key="1">
    <citation type="submission" date="2020-05" db="EMBL/GenBank/DDBJ databases">
        <authorList>
            <person name="Chiriac C."/>
            <person name="Salcher M."/>
            <person name="Ghai R."/>
            <person name="Kavagutti S V."/>
        </authorList>
    </citation>
    <scope>NUCLEOTIDE SEQUENCE</scope>
</reference>
<dbReference type="EMBL" id="LR797464">
    <property type="protein sequence ID" value="CAB4218690.1"/>
    <property type="molecule type" value="Genomic_DNA"/>
</dbReference>
<dbReference type="EMBL" id="LR797282">
    <property type="protein sequence ID" value="CAB4198885.1"/>
    <property type="molecule type" value="Genomic_DNA"/>
</dbReference>
<proteinExistence type="predicted"/>
<evidence type="ECO:0000313" key="1">
    <source>
        <dbReference type="EMBL" id="CAB4186607.1"/>
    </source>
</evidence>
<sequence>MTAAKFLSLTTSEVGTDFVAFEDSPCSIANVWNLTGQSLTFKYANDAGTFVLPTGLAYAFCGLNNANQLRVKRSDESNTPVTLNSVEVEL</sequence>
<protein>
    <submittedName>
        <fullName evidence="2">Uncharacterized protein</fullName>
    </submittedName>
</protein>
<name>A0A6J5S1F4_9CAUD</name>
<evidence type="ECO:0000313" key="3">
    <source>
        <dbReference type="EMBL" id="CAB4218690.1"/>
    </source>
</evidence>
<accession>A0A6J5S1F4</accession>
<dbReference type="EMBL" id="LR797098">
    <property type="protein sequence ID" value="CAB4186607.1"/>
    <property type="molecule type" value="Genomic_DNA"/>
</dbReference>
<evidence type="ECO:0000313" key="2">
    <source>
        <dbReference type="EMBL" id="CAB4198885.1"/>
    </source>
</evidence>